<dbReference type="GO" id="GO:0016020">
    <property type="term" value="C:membrane"/>
    <property type="evidence" value="ECO:0007669"/>
    <property type="project" value="InterPro"/>
</dbReference>
<comment type="similarity">
    <text evidence="1">Belongs to the thiolase-like superfamily. Chalcone/stilbene synthases family.</text>
</comment>
<dbReference type="NCBIfam" id="NF042429">
    <property type="entry name" value="DHPHCoAsyn_DpgA"/>
    <property type="match status" value="1"/>
</dbReference>
<dbReference type="PANTHER" id="PTHR11877">
    <property type="entry name" value="HYDROXYMETHYLGLUTARYL-COA SYNTHASE"/>
    <property type="match status" value="1"/>
</dbReference>
<dbReference type="InterPro" id="IPR013601">
    <property type="entry name" value="FAE1_typ3_polyketide_synth"/>
</dbReference>
<dbReference type="PIRSF" id="PIRSF000451">
    <property type="entry name" value="PKS_III"/>
    <property type="match status" value="1"/>
</dbReference>
<dbReference type="PANTHER" id="PTHR11877:SF46">
    <property type="entry name" value="TYPE III POLYKETIDE SYNTHASE A"/>
    <property type="match status" value="1"/>
</dbReference>
<dbReference type="GO" id="GO:0016747">
    <property type="term" value="F:acyltransferase activity, transferring groups other than amino-acyl groups"/>
    <property type="evidence" value="ECO:0007669"/>
    <property type="project" value="InterPro"/>
</dbReference>
<evidence type="ECO:0000313" key="8">
    <source>
        <dbReference type="Proteomes" id="UP000011205"/>
    </source>
</evidence>
<evidence type="ECO:0000256" key="3">
    <source>
        <dbReference type="PIRSR" id="PIRSR000451-1"/>
    </source>
</evidence>
<evidence type="ECO:0000256" key="1">
    <source>
        <dbReference type="ARBA" id="ARBA00005531"/>
    </source>
</evidence>
<evidence type="ECO:0000259" key="5">
    <source>
        <dbReference type="Pfam" id="PF02797"/>
    </source>
</evidence>
<gene>
    <name evidence="7" type="ORF">STVIR_8769</name>
</gene>
<proteinExistence type="inferred from homology"/>
<reference evidence="7 8" key="1">
    <citation type="journal article" date="2013" name="Genome Announc.">
        <title>Draft Genome Sequence of Streptomyces viridochromogenes Strain Tu57, Producer of Avilamycin.</title>
        <authorList>
            <person name="Gruning B.A."/>
            <person name="Erxleben A."/>
            <person name="Hahnlein A."/>
            <person name="Gunther S."/>
        </authorList>
    </citation>
    <scope>NUCLEOTIDE SEQUENCE [LARGE SCALE GENOMIC DNA]</scope>
    <source>
        <strain evidence="7 8">Tue57</strain>
    </source>
</reference>
<evidence type="ECO:0000259" key="6">
    <source>
        <dbReference type="Pfam" id="PF08392"/>
    </source>
</evidence>
<sequence>MTTSAPPVAAPGAPAAVEPLGKHTLTPPRIIGVGTAVTGNSYEQRTLLDLFGITDPRTRSVFLNSAIERRHLTLPPRDATGAFGTEPQGKLLAKHKRLALDMGARAVRQCLADAGLTLADIDYLCVVTTTGLITPGLSAHLMREMGISSGTSRMDVVGMGCNAGLNALNALASWATAHPGRVAVMLCVEACSAAYVMDATMRTAVVNSLFGDGAAAVALLADPPDAAGPSSGDLDPSPAPVASAGPRLLGFASHLIDSAIDAMRYDWDDDQHKFSFYLDPDIPYVVGANAEQVVDRLLSAEGLRRSDIAHWLVHSGGKKVIDAVRVNLGLTRHDLRHTSGVLRDYGNLSSGSFLFSYERLMRERAVQAGEFGVLMTMGPGSTIETALVQW</sequence>
<dbReference type="EMBL" id="AMLP01000286">
    <property type="protein sequence ID" value="ELS50289.1"/>
    <property type="molecule type" value="Genomic_DNA"/>
</dbReference>
<dbReference type="InterPro" id="IPR016039">
    <property type="entry name" value="Thiolase-like"/>
</dbReference>
<protein>
    <submittedName>
        <fullName evidence="7">Putative Dihydroxyphenylglycine synthase subunit A</fullName>
    </submittedName>
</protein>
<feature type="compositionally biased region" description="Low complexity" evidence="4">
    <location>
        <begin position="1"/>
        <end position="19"/>
    </location>
</feature>
<dbReference type="AlphaFoldDB" id="L8P295"/>
<dbReference type="RefSeq" id="WP_004004237.1">
    <property type="nucleotide sequence ID" value="NZ_AMLP01000286.1"/>
</dbReference>
<comment type="caution">
    <text evidence="7">The sequence shown here is derived from an EMBL/GenBank/DDBJ whole genome shotgun (WGS) entry which is preliminary data.</text>
</comment>
<feature type="domain" description="Chalcone/stilbene synthase C-terminal" evidence="5">
    <location>
        <begin position="274"/>
        <end position="389"/>
    </location>
</feature>
<dbReference type="GO" id="GO:0006633">
    <property type="term" value="P:fatty acid biosynthetic process"/>
    <property type="evidence" value="ECO:0007669"/>
    <property type="project" value="InterPro"/>
</dbReference>
<name>L8P295_STRVR</name>
<feature type="region of interest" description="Disordered" evidence="4">
    <location>
        <begin position="1"/>
        <end position="21"/>
    </location>
</feature>
<accession>L8P295</accession>
<dbReference type="InterPro" id="IPR012328">
    <property type="entry name" value="Chalcone/stilbene_synt_C"/>
</dbReference>
<dbReference type="PATRIC" id="fig|1160705.3.peg.8666"/>
<keyword evidence="2" id="KW-0808">Transferase</keyword>
<dbReference type="Pfam" id="PF02797">
    <property type="entry name" value="Chal_sti_synt_C"/>
    <property type="match status" value="1"/>
</dbReference>
<dbReference type="Pfam" id="PF08392">
    <property type="entry name" value="FAE1_CUT1_RppA"/>
    <property type="match status" value="1"/>
</dbReference>
<dbReference type="Gene3D" id="3.40.47.10">
    <property type="match status" value="2"/>
</dbReference>
<dbReference type="Proteomes" id="UP000011205">
    <property type="component" value="Unassembled WGS sequence"/>
</dbReference>
<evidence type="ECO:0000313" key="7">
    <source>
        <dbReference type="EMBL" id="ELS50289.1"/>
    </source>
</evidence>
<feature type="active site" description="Acyl-thioester intermediate" evidence="3">
    <location>
        <position position="161"/>
    </location>
</feature>
<evidence type="ECO:0000256" key="2">
    <source>
        <dbReference type="ARBA" id="ARBA00022679"/>
    </source>
</evidence>
<dbReference type="GO" id="GO:0030639">
    <property type="term" value="P:polyketide biosynthetic process"/>
    <property type="evidence" value="ECO:0007669"/>
    <property type="project" value="TreeGrafter"/>
</dbReference>
<dbReference type="InterPro" id="IPR053446">
    <property type="entry name" value="DPA-CoA_Synthase"/>
</dbReference>
<evidence type="ECO:0000256" key="4">
    <source>
        <dbReference type="SAM" id="MobiDB-lite"/>
    </source>
</evidence>
<dbReference type="CDD" id="cd00831">
    <property type="entry name" value="CHS_like"/>
    <property type="match status" value="1"/>
</dbReference>
<organism evidence="7 8">
    <name type="scientific">Streptomyces viridochromogenes Tue57</name>
    <dbReference type="NCBI Taxonomy" id="1160705"/>
    <lineage>
        <taxon>Bacteria</taxon>
        <taxon>Bacillati</taxon>
        <taxon>Actinomycetota</taxon>
        <taxon>Actinomycetes</taxon>
        <taxon>Kitasatosporales</taxon>
        <taxon>Streptomycetaceae</taxon>
        <taxon>Streptomyces</taxon>
    </lineage>
</organism>
<dbReference type="InterPro" id="IPR011141">
    <property type="entry name" value="Polyketide_synthase_type-III"/>
</dbReference>
<dbReference type="SUPFAM" id="SSF53901">
    <property type="entry name" value="Thiolase-like"/>
    <property type="match status" value="1"/>
</dbReference>
<feature type="domain" description="FAE" evidence="6">
    <location>
        <begin position="90"/>
        <end position="221"/>
    </location>
</feature>